<feature type="region of interest" description="Disordered" evidence="5">
    <location>
        <begin position="817"/>
        <end position="854"/>
    </location>
</feature>
<evidence type="ECO:0000259" key="6">
    <source>
        <dbReference type="PROSITE" id="PS50837"/>
    </source>
</evidence>
<feature type="compositionally biased region" description="Polar residues" evidence="5">
    <location>
        <begin position="817"/>
        <end position="826"/>
    </location>
</feature>
<dbReference type="SMART" id="SM00173">
    <property type="entry name" value="RAS"/>
    <property type="match status" value="1"/>
</dbReference>
<comment type="subcellular location">
    <subcellularLocation>
        <location evidence="1">Membrane</location>
    </subcellularLocation>
</comment>
<dbReference type="InterPro" id="IPR003578">
    <property type="entry name" value="Small_GTPase_Rho"/>
</dbReference>
<keyword evidence="4" id="KW-0472">Membrane</keyword>
<evidence type="ECO:0000313" key="7">
    <source>
        <dbReference type="EMBL" id="CAL4109094.1"/>
    </source>
</evidence>
<sequence>MAMSITEEDRLKLNNEKAIMDVGRNGLIIVTTVLLKGDSVLVKFNGLSNADKRKKFNESQRNHIISGLSLNDMDVSLLDAIIRTFGGLGSCHLSDLLKTLKNKRNDFVHEKHMLSLDKAGLRLRLTELKTLCKDILEELKNYCSAAEIPLIDHSISVMENQLSLLEKTINDDILENTQNLVKEAANVATVINSLINSTLNANTTLNASAQANTQAQTTLNDIKKASIEFQTLIETTLDRINEANTSLSANVNSNIKASIEFQSLADSILKTIQETKSESKKKKWNDSEVLASARSEIIDFLSTKCQVQTAEGFERGCKASPNEIMTEFLMLRIRNDNLYENECQDTDKIAYQSVLELKSRNGQYFDVILLTGHGGMGKTTLSKYIGWVFSTDPSKVKGLSEVDLLLYLECRNLGIKCFDDLLKLLFPETPKKFHMDFEEFKSFIRSKNILTIIDGYDEVHPGTEQAVSEIFQLRNKRFIITTRPRSLRNIRYLVPDDKESITMQLLGILPEHYEKFVSKLLCILVEDEEQRKKICKELVSQLRNMITKLGTFLNSPMILTNITHLKVEEPDKMKDFSNTTEVYEALRRLKIGKVLKRMVQGKVSADIDLERMISKFMEIYDKIAVKAFIDYQYELSEELVLELIGECQKHSIPHEQLMSTFFATHICHDGCLPVTAYKYFHLTEQEFSFAKYLGMLIEKVIMNESIQEDAKTLEMTSILKNNLIWKYLSGSITEHELNQDKHQISRFRNIILFLVGEIARLSQSKKIFKKLSDKLIGIGWYLTDNIEWSNIDYGEDYISYNSEAGFIHSKKDNNTQSTKVNVTSSQSDDDTHVNKDDVPHNIDDDGTHIKGDDKYDSNQAKLTSNIVIESDLYTDTESDTHSYTDISVEEENDEASKYGKEDIILRYLAESKMDRYMLRSVRSKLSTMRFWKISNGQSFSALNLVLESIIPEQIAISLDSDPYMFPDLHNTISKLIEIKEKIAIELFFNGHYTGQVSGTSNNWINQNLNVTEFLGRIDNEGVSDLPKNINTLHVGVDYTVLISLNEKLKDLKKLTVLGIRVELCPKMEVVSLPKLSYKTGVLYVTLVCEISDDYASWVAQAARQLCPDTRNLEFRGLFVQKTHLTGIGIEKVLETMYDHGMHIRGSVKIWTTVCISPNKQEELDQLAKNRGLGGLQVYDIHSLEGAIPKTMVNVRTDYNPIITDQGASYQQNDPITESLAQQPTDMKIDIGSQLAQPIKAKFVVVGYSNCGKSNLIEVFCQKEFQTDWTPTVYDVYDANITVDGICVQLVLMNLAPLDDYSSLRSKAYPGTDVFILAFSIVDPVSFQKIRTHWVPEIKQQCGTNVQIILVGTKKDRRNEPNTLAELTDSRLGTEQPIKPEEGRAMAKHIGAITYLECSSKTNDGVREVFEAATRAMLSVRNITKAAKKKKGKIPDACKPM</sequence>
<dbReference type="GO" id="GO:0003924">
    <property type="term" value="F:GTPase activity"/>
    <property type="evidence" value="ECO:0007669"/>
    <property type="project" value="InterPro"/>
</dbReference>
<dbReference type="GO" id="GO:0035099">
    <property type="term" value="P:hemocyte migration"/>
    <property type="evidence" value="ECO:0007669"/>
    <property type="project" value="UniProtKB-ARBA"/>
</dbReference>
<dbReference type="PROSITE" id="PS51421">
    <property type="entry name" value="RAS"/>
    <property type="match status" value="1"/>
</dbReference>
<dbReference type="CDD" id="cd00157">
    <property type="entry name" value="Rho"/>
    <property type="match status" value="1"/>
</dbReference>
<dbReference type="GO" id="GO:0035006">
    <property type="term" value="P:melanization defense response"/>
    <property type="evidence" value="ECO:0007669"/>
    <property type="project" value="UniProtKB-ARBA"/>
</dbReference>
<keyword evidence="2" id="KW-0547">Nucleotide-binding</keyword>
<accession>A0AAV2QZJ0</accession>
<dbReference type="Pfam" id="PF05729">
    <property type="entry name" value="NACHT"/>
    <property type="match status" value="1"/>
</dbReference>
<protein>
    <recommendedName>
        <fullName evidence="6">NACHT domain-containing protein</fullName>
    </recommendedName>
</protein>
<dbReference type="PROSITE" id="PS50837">
    <property type="entry name" value="NACHT"/>
    <property type="match status" value="1"/>
</dbReference>
<dbReference type="PROSITE" id="PS51420">
    <property type="entry name" value="RHO"/>
    <property type="match status" value="1"/>
</dbReference>
<dbReference type="InterPro" id="IPR001806">
    <property type="entry name" value="Small_GTPase"/>
</dbReference>
<dbReference type="InterPro" id="IPR007111">
    <property type="entry name" value="NACHT_NTPase"/>
</dbReference>
<dbReference type="GO" id="GO:0022412">
    <property type="term" value="P:cellular process involved in reproduction in multicellular organism"/>
    <property type="evidence" value="ECO:0007669"/>
    <property type="project" value="UniProtKB-ARBA"/>
</dbReference>
<reference evidence="7 8" key="1">
    <citation type="submission" date="2024-05" db="EMBL/GenBank/DDBJ databases">
        <authorList>
            <person name="Wallberg A."/>
        </authorList>
    </citation>
    <scope>NUCLEOTIDE SEQUENCE [LARGE SCALE GENOMIC DNA]</scope>
</reference>
<evidence type="ECO:0000256" key="5">
    <source>
        <dbReference type="SAM" id="MobiDB-lite"/>
    </source>
</evidence>
<dbReference type="Proteomes" id="UP001497623">
    <property type="component" value="Unassembled WGS sequence"/>
</dbReference>
<keyword evidence="8" id="KW-1185">Reference proteome</keyword>
<dbReference type="GO" id="GO:0007264">
    <property type="term" value="P:small GTPase-mediated signal transduction"/>
    <property type="evidence" value="ECO:0007669"/>
    <property type="project" value="InterPro"/>
</dbReference>
<feature type="domain" description="NACHT" evidence="6">
    <location>
        <begin position="366"/>
        <end position="459"/>
    </location>
</feature>
<dbReference type="PRINTS" id="PR00449">
    <property type="entry name" value="RASTRNSFRMNG"/>
</dbReference>
<evidence type="ECO:0000256" key="4">
    <source>
        <dbReference type="ARBA" id="ARBA00023136"/>
    </source>
</evidence>
<dbReference type="GO" id="GO:0001667">
    <property type="term" value="P:ameboidal-type cell migration"/>
    <property type="evidence" value="ECO:0007669"/>
    <property type="project" value="UniProtKB-ARBA"/>
</dbReference>
<dbReference type="InterPro" id="IPR027417">
    <property type="entry name" value="P-loop_NTPase"/>
</dbReference>
<evidence type="ECO:0000256" key="2">
    <source>
        <dbReference type="ARBA" id="ARBA00022741"/>
    </source>
</evidence>
<name>A0AAV2QZJ0_MEGNR</name>
<proteinExistence type="predicted"/>
<evidence type="ECO:0000313" key="8">
    <source>
        <dbReference type="Proteomes" id="UP001497623"/>
    </source>
</evidence>
<evidence type="ECO:0000256" key="1">
    <source>
        <dbReference type="ARBA" id="ARBA00004370"/>
    </source>
</evidence>
<dbReference type="FunFam" id="3.40.50.300:FF:002060">
    <property type="entry name" value="Rho family GTPase"/>
    <property type="match status" value="1"/>
</dbReference>
<dbReference type="EMBL" id="CAXKWB010013918">
    <property type="protein sequence ID" value="CAL4109094.1"/>
    <property type="molecule type" value="Genomic_DNA"/>
</dbReference>
<keyword evidence="3" id="KW-0342">GTP-binding</keyword>
<dbReference type="GO" id="GO:0016020">
    <property type="term" value="C:membrane"/>
    <property type="evidence" value="ECO:0007669"/>
    <property type="project" value="UniProtKB-SubCell"/>
</dbReference>
<dbReference type="SMART" id="SM00174">
    <property type="entry name" value="RHO"/>
    <property type="match status" value="1"/>
</dbReference>
<comment type="caution">
    <text evidence="7">The sequence shown here is derived from an EMBL/GenBank/DDBJ whole genome shotgun (WGS) entry which is preliminary data.</text>
</comment>
<dbReference type="Gene3D" id="3.40.50.300">
    <property type="entry name" value="P-loop containing nucleotide triphosphate hydrolases"/>
    <property type="match status" value="2"/>
</dbReference>
<dbReference type="SMART" id="SM00175">
    <property type="entry name" value="RAB"/>
    <property type="match status" value="1"/>
</dbReference>
<feature type="compositionally biased region" description="Basic and acidic residues" evidence="5">
    <location>
        <begin position="829"/>
        <end position="854"/>
    </location>
</feature>
<organism evidence="7 8">
    <name type="scientific">Meganyctiphanes norvegica</name>
    <name type="common">Northern krill</name>
    <name type="synonym">Thysanopoda norvegica</name>
    <dbReference type="NCBI Taxonomy" id="48144"/>
    <lineage>
        <taxon>Eukaryota</taxon>
        <taxon>Metazoa</taxon>
        <taxon>Ecdysozoa</taxon>
        <taxon>Arthropoda</taxon>
        <taxon>Crustacea</taxon>
        <taxon>Multicrustacea</taxon>
        <taxon>Malacostraca</taxon>
        <taxon>Eumalacostraca</taxon>
        <taxon>Eucarida</taxon>
        <taxon>Euphausiacea</taxon>
        <taxon>Euphausiidae</taxon>
        <taxon>Meganyctiphanes</taxon>
    </lineage>
</organism>
<dbReference type="InterPro" id="IPR005225">
    <property type="entry name" value="Small_GTP-bd"/>
</dbReference>
<dbReference type="PANTHER" id="PTHR24072">
    <property type="entry name" value="RHO FAMILY GTPASE"/>
    <property type="match status" value="1"/>
</dbReference>
<evidence type="ECO:0000256" key="3">
    <source>
        <dbReference type="ARBA" id="ARBA00023134"/>
    </source>
</evidence>
<dbReference type="SUPFAM" id="SSF52540">
    <property type="entry name" value="P-loop containing nucleoside triphosphate hydrolases"/>
    <property type="match status" value="2"/>
</dbReference>
<gene>
    <name evidence="7" type="ORF">MNOR_LOCUS19040</name>
</gene>
<dbReference type="NCBIfam" id="TIGR00231">
    <property type="entry name" value="small_GTP"/>
    <property type="match status" value="1"/>
</dbReference>
<dbReference type="GO" id="GO:0005525">
    <property type="term" value="F:GTP binding"/>
    <property type="evidence" value="ECO:0007669"/>
    <property type="project" value="UniProtKB-KW"/>
</dbReference>
<dbReference type="GO" id="GO:0003006">
    <property type="term" value="P:developmental process involved in reproduction"/>
    <property type="evidence" value="ECO:0007669"/>
    <property type="project" value="UniProtKB-ARBA"/>
</dbReference>
<dbReference type="Pfam" id="PF00071">
    <property type="entry name" value="Ras"/>
    <property type="match status" value="1"/>
</dbReference>
<dbReference type="PROSITE" id="PS51419">
    <property type="entry name" value="RAB"/>
    <property type="match status" value="1"/>
</dbReference>